<name>C5EX67_9HELI</name>
<proteinExistence type="predicted"/>
<gene>
    <name evidence="1" type="ORF">HPMG_00068</name>
</gene>
<reference evidence="2" key="1">
    <citation type="journal article" date="2014" name="Genome Announc.">
        <title>Draft genome sequences of six enterohepatic helicobacter species isolated from humans and one from rhesus macaques.</title>
        <authorList>
            <person name="Shen Z."/>
            <person name="Sheh A."/>
            <person name="Young S.K."/>
            <person name="Abouelliel A."/>
            <person name="Ward D.V."/>
            <person name="Earl A.M."/>
            <person name="Fox J.G."/>
        </authorList>
    </citation>
    <scope>NUCLEOTIDE SEQUENCE [LARGE SCALE GENOMIC DNA]</scope>
    <source>
        <strain evidence="2">MIT 98-5489</strain>
    </source>
</reference>
<dbReference type="AlphaFoldDB" id="C5EX67"/>
<dbReference type="HOGENOM" id="CLU_2105593_0_0_7"/>
<evidence type="ECO:0000313" key="1">
    <source>
        <dbReference type="EMBL" id="EEQ62611.1"/>
    </source>
</evidence>
<dbReference type="RefSeq" id="WP_005020519.1">
    <property type="nucleotide sequence ID" value="NZ_DS990441.1"/>
</dbReference>
<sequence>MSLKLEKKLVETVYKFWNEQEMESFVIKDSHWDSQLKSDRIYTLSFNANTLIFNYSVGAKDRVNYSCSNLRVDKCGGLLYTLSYLHNKIESTNNTFVFYLSKGKDMEKKINKSMV</sequence>
<protein>
    <submittedName>
        <fullName evidence="1">Uncharacterized protein</fullName>
    </submittedName>
</protein>
<dbReference type="EMBL" id="DS990441">
    <property type="protein sequence ID" value="EEQ62611.1"/>
    <property type="molecule type" value="Genomic_DNA"/>
</dbReference>
<accession>C5EX67</accession>
<dbReference type="Proteomes" id="UP000003953">
    <property type="component" value="Unassembled WGS sequence"/>
</dbReference>
<organism evidence="1 2">
    <name type="scientific">Helicobacter pullorum MIT 98-5489</name>
    <dbReference type="NCBI Taxonomy" id="537972"/>
    <lineage>
        <taxon>Bacteria</taxon>
        <taxon>Pseudomonadati</taxon>
        <taxon>Campylobacterota</taxon>
        <taxon>Epsilonproteobacteria</taxon>
        <taxon>Campylobacterales</taxon>
        <taxon>Helicobacteraceae</taxon>
        <taxon>Helicobacter</taxon>
    </lineage>
</organism>
<keyword evidence="2" id="KW-1185">Reference proteome</keyword>
<evidence type="ECO:0000313" key="2">
    <source>
        <dbReference type="Proteomes" id="UP000003953"/>
    </source>
</evidence>